<feature type="region of interest" description="Disordered" evidence="6">
    <location>
        <begin position="1"/>
        <end position="22"/>
    </location>
</feature>
<accession>A0A226DFN4</accession>
<dbReference type="Proteomes" id="UP000198287">
    <property type="component" value="Unassembled WGS sequence"/>
</dbReference>
<evidence type="ECO:0000256" key="5">
    <source>
        <dbReference type="ARBA" id="ARBA00023136"/>
    </source>
</evidence>
<dbReference type="Pfam" id="PF07856">
    <property type="entry name" value="Orai-1"/>
    <property type="match status" value="1"/>
</dbReference>
<dbReference type="InterPro" id="IPR038350">
    <property type="entry name" value="Orai_sf"/>
</dbReference>
<keyword evidence="9" id="KW-1185">Reference proteome</keyword>
<dbReference type="GO" id="GO:0015279">
    <property type="term" value="F:store-operated calcium channel activity"/>
    <property type="evidence" value="ECO:0007669"/>
    <property type="project" value="TreeGrafter"/>
</dbReference>
<keyword evidence="3 7" id="KW-0812">Transmembrane</keyword>
<evidence type="ECO:0000256" key="4">
    <source>
        <dbReference type="ARBA" id="ARBA00022989"/>
    </source>
</evidence>
<comment type="similarity">
    <text evidence="2">Belongs to the Orai family.</text>
</comment>
<evidence type="ECO:0000256" key="6">
    <source>
        <dbReference type="SAM" id="MobiDB-lite"/>
    </source>
</evidence>
<dbReference type="PANTHER" id="PTHR31501">
    <property type="entry name" value="CALCIUM RELEASE-ACTIVATED CALCIUM CHANNEL PROTEIN 1"/>
    <property type="match status" value="1"/>
</dbReference>
<evidence type="ECO:0000256" key="1">
    <source>
        <dbReference type="ARBA" id="ARBA00004141"/>
    </source>
</evidence>
<comment type="caution">
    <text evidence="8">The sequence shown here is derived from an EMBL/GenBank/DDBJ whole genome shotgun (WGS) entry which is preliminary data.</text>
</comment>
<evidence type="ECO:0000313" key="8">
    <source>
        <dbReference type="EMBL" id="OXA44385.1"/>
    </source>
</evidence>
<protein>
    <submittedName>
        <fullName evidence="8">Protein orai-2</fullName>
    </submittedName>
</protein>
<keyword evidence="5 7" id="KW-0472">Membrane</keyword>
<feature type="transmembrane region" description="Helical" evidence="7">
    <location>
        <begin position="170"/>
        <end position="191"/>
    </location>
</feature>
<evidence type="ECO:0000256" key="2">
    <source>
        <dbReference type="ARBA" id="ARBA00008062"/>
    </source>
</evidence>
<evidence type="ECO:0000256" key="7">
    <source>
        <dbReference type="SAM" id="Phobius"/>
    </source>
</evidence>
<name>A0A226DFN4_FOLCA</name>
<dbReference type="PANTHER" id="PTHR31501:SF7">
    <property type="entry name" value="CALCIUM RELEASE-ACTIVATED CALCIUM CHANNEL PROTEIN 1"/>
    <property type="match status" value="1"/>
</dbReference>
<dbReference type="EMBL" id="LNIX01000019">
    <property type="protein sequence ID" value="OXA44385.1"/>
    <property type="molecule type" value="Genomic_DNA"/>
</dbReference>
<feature type="transmembrane region" description="Helical" evidence="7">
    <location>
        <begin position="77"/>
        <end position="98"/>
    </location>
</feature>
<dbReference type="GO" id="GO:0002115">
    <property type="term" value="P:store-operated calcium entry"/>
    <property type="evidence" value="ECO:0007669"/>
    <property type="project" value="TreeGrafter"/>
</dbReference>
<organism evidence="8 9">
    <name type="scientific">Folsomia candida</name>
    <name type="common">Springtail</name>
    <dbReference type="NCBI Taxonomy" id="158441"/>
    <lineage>
        <taxon>Eukaryota</taxon>
        <taxon>Metazoa</taxon>
        <taxon>Ecdysozoa</taxon>
        <taxon>Arthropoda</taxon>
        <taxon>Hexapoda</taxon>
        <taxon>Collembola</taxon>
        <taxon>Entomobryomorpha</taxon>
        <taxon>Isotomoidea</taxon>
        <taxon>Isotomidae</taxon>
        <taxon>Proisotominae</taxon>
        <taxon>Folsomia</taxon>
    </lineage>
</organism>
<feature type="compositionally biased region" description="Polar residues" evidence="6">
    <location>
        <begin position="1"/>
        <end position="20"/>
    </location>
</feature>
<dbReference type="Gene3D" id="1.20.140.140">
    <property type="entry name" value="Calcium release-activated calcium channel protein Orai"/>
    <property type="match status" value="1"/>
</dbReference>
<dbReference type="AlphaFoldDB" id="A0A226DFN4"/>
<reference evidence="8 9" key="1">
    <citation type="submission" date="2015-12" db="EMBL/GenBank/DDBJ databases">
        <title>The genome of Folsomia candida.</title>
        <authorList>
            <person name="Faddeeva A."/>
            <person name="Derks M.F."/>
            <person name="Anvar Y."/>
            <person name="Smit S."/>
            <person name="Van Straalen N."/>
            <person name="Roelofs D."/>
        </authorList>
    </citation>
    <scope>NUCLEOTIDE SEQUENCE [LARGE SCALE GENOMIC DNA]</scope>
    <source>
        <strain evidence="8 9">VU population</strain>
        <tissue evidence="8">Whole body</tissue>
    </source>
</reference>
<proteinExistence type="inferred from homology"/>
<dbReference type="GO" id="GO:0016020">
    <property type="term" value="C:membrane"/>
    <property type="evidence" value="ECO:0007669"/>
    <property type="project" value="UniProtKB-SubCell"/>
</dbReference>
<evidence type="ECO:0000313" key="9">
    <source>
        <dbReference type="Proteomes" id="UP000198287"/>
    </source>
</evidence>
<evidence type="ECO:0000256" key="3">
    <source>
        <dbReference type="ARBA" id="ARBA00022692"/>
    </source>
</evidence>
<dbReference type="InterPro" id="IPR012446">
    <property type="entry name" value="CRAC_channel"/>
</dbReference>
<keyword evidence="4 7" id="KW-1133">Transmembrane helix</keyword>
<feature type="transmembrane region" description="Helical" evidence="7">
    <location>
        <begin position="135"/>
        <end position="158"/>
    </location>
</feature>
<comment type="subcellular location">
    <subcellularLocation>
        <location evidence="1">Membrane</location>
        <topology evidence="1">Multi-pass membrane protein</topology>
    </subcellularLocation>
</comment>
<gene>
    <name evidence="8" type="ORF">Fcan01_20649</name>
</gene>
<sequence>MSPNISTYSYQPLPTQSSGSKFPRHDKTRIYQQIFTRKGKLSMASSLSQMFAKFSVLCLVEIKFNASSKHQPDPMLVTVYAIVTSLFIAHTVTLHLALCHIDTSLDPIIASSNNSIEQFDFNQLPFHALFFSWDFAYVVGICGGYFLFSLCFILLLWIKFAQFGRTIPLWGFIFMGPVLLIVVIYAIVLYLREKRQRMRGG</sequence>